<evidence type="ECO:0000313" key="2">
    <source>
        <dbReference type="EMBL" id="GAA4018609.1"/>
    </source>
</evidence>
<proteinExistence type="predicted"/>
<feature type="signal peptide" evidence="1">
    <location>
        <begin position="1"/>
        <end position="25"/>
    </location>
</feature>
<reference evidence="3" key="1">
    <citation type="journal article" date="2019" name="Int. J. Syst. Evol. Microbiol.">
        <title>The Global Catalogue of Microorganisms (GCM) 10K type strain sequencing project: providing services to taxonomists for standard genome sequencing and annotation.</title>
        <authorList>
            <consortium name="The Broad Institute Genomics Platform"/>
            <consortium name="The Broad Institute Genome Sequencing Center for Infectious Disease"/>
            <person name="Wu L."/>
            <person name="Ma J."/>
        </authorList>
    </citation>
    <scope>NUCLEOTIDE SEQUENCE [LARGE SCALE GENOMIC DNA]</scope>
    <source>
        <strain evidence="3">JCM 17342</strain>
    </source>
</reference>
<keyword evidence="1" id="KW-0732">Signal</keyword>
<gene>
    <name evidence="2" type="ORF">GCM10022247_47780</name>
</gene>
<evidence type="ECO:0000256" key="1">
    <source>
        <dbReference type="SAM" id="SignalP"/>
    </source>
</evidence>
<evidence type="ECO:0000313" key="3">
    <source>
        <dbReference type="Proteomes" id="UP001501747"/>
    </source>
</evidence>
<name>A0ABP7SZ10_9PSEU</name>
<organism evidence="2 3">
    <name type="scientific">Allokutzneria multivorans</name>
    <dbReference type="NCBI Taxonomy" id="1142134"/>
    <lineage>
        <taxon>Bacteria</taxon>
        <taxon>Bacillati</taxon>
        <taxon>Actinomycetota</taxon>
        <taxon>Actinomycetes</taxon>
        <taxon>Pseudonocardiales</taxon>
        <taxon>Pseudonocardiaceae</taxon>
        <taxon>Allokutzneria</taxon>
    </lineage>
</organism>
<accession>A0ABP7SZ10</accession>
<dbReference type="Proteomes" id="UP001501747">
    <property type="component" value="Unassembled WGS sequence"/>
</dbReference>
<dbReference type="EMBL" id="BAABAL010000017">
    <property type="protein sequence ID" value="GAA4018609.1"/>
    <property type="molecule type" value="Genomic_DNA"/>
</dbReference>
<feature type="chain" id="PRO_5047516223" evidence="1">
    <location>
        <begin position="26"/>
        <end position="143"/>
    </location>
</feature>
<dbReference type="RefSeq" id="WP_344878533.1">
    <property type="nucleotide sequence ID" value="NZ_BAABAL010000017.1"/>
</dbReference>
<protein>
    <submittedName>
        <fullName evidence="2">Uncharacterized protein</fullName>
    </submittedName>
</protein>
<sequence>MNKAMKIGGGVLAGLLLIGMGSAIGKQDQAPVAAPTTSVTTYTQTQTQYVTVTPTTTQAPVTPTEAPVQQQTWGAGTYKVGDDIDAGSYVSDGGSTMCYWARMRNDSGELGSIIANNISQGKSRFTAKKGEYVKISGCTFTKQ</sequence>
<comment type="caution">
    <text evidence="2">The sequence shown here is derived from an EMBL/GenBank/DDBJ whole genome shotgun (WGS) entry which is preliminary data.</text>
</comment>
<keyword evidence="3" id="KW-1185">Reference proteome</keyword>